<dbReference type="EMBL" id="VMSO01000009">
    <property type="protein sequence ID" value="KAA8501418.1"/>
    <property type="molecule type" value="Genomic_DNA"/>
</dbReference>
<accession>A0A5M9HXE1</accession>
<dbReference type="PANTHER" id="PTHR43673">
    <property type="entry name" value="NAD(P)H NITROREDUCTASE YDGI-RELATED"/>
    <property type="match status" value="1"/>
</dbReference>
<sequence length="263" mass="30164">MVVVEREKCIGCGLCVKDCPAGKLKLEEKKAVYTPECIQCGHCVAVCPQAAVSIPEYDMGDVEEFDKETFAVDPEHFLRAVKFRRSVRSYREKPVEREKLERILQAGRYTPTAKNSQSCRFIVLQDELDEFKRLLWEEVPKLAEQMKKEMPQYAMLFKFMYRRWKKDPADDQLFFNAPSCILIASENPLDGGLAAANMETMAVAEGAGVLYSGYLQRIIEASSTLKEWLQIAERHLTCCMLIGYPAITYKRTAPRKKADIIWR</sequence>
<comment type="similarity">
    <text evidence="1">Belongs to the nitroreductase family.</text>
</comment>
<protein>
    <submittedName>
        <fullName evidence="7">4Fe-4S dicluster domain-containing protein</fullName>
    </submittedName>
</protein>
<evidence type="ECO:0000313" key="8">
    <source>
        <dbReference type="Proteomes" id="UP000322025"/>
    </source>
</evidence>
<dbReference type="GO" id="GO:0016491">
    <property type="term" value="F:oxidoreductase activity"/>
    <property type="evidence" value="ECO:0007669"/>
    <property type="project" value="UniProtKB-KW"/>
</dbReference>
<reference evidence="7 8" key="1">
    <citation type="submission" date="2019-07" db="EMBL/GenBank/DDBJ databases">
        <authorList>
            <person name="Wongkuna S."/>
            <person name="Scaria J."/>
        </authorList>
    </citation>
    <scope>NUCLEOTIDE SEQUENCE [LARGE SCALE GENOMIC DNA]</scope>
    <source>
        <strain evidence="7 8">SW178</strain>
    </source>
</reference>
<dbReference type="InterPro" id="IPR029479">
    <property type="entry name" value="Nitroreductase"/>
</dbReference>
<dbReference type="Gene3D" id="3.30.70.20">
    <property type="match status" value="1"/>
</dbReference>
<dbReference type="SUPFAM" id="SSF54862">
    <property type="entry name" value="4Fe-4S ferredoxins"/>
    <property type="match status" value="1"/>
</dbReference>
<dbReference type="PANTHER" id="PTHR43673:SF10">
    <property type="entry name" value="NADH DEHYDROGENASE_NAD(P)H NITROREDUCTASE XCC3605-RELATED"/>
    <property type="match status" value="1"/>
</dbReference>
<keyword evidence="2" id="KW-0479">Metal-binding</keyword>
<dbReference type="AlphaFoldDB" id="A0A5M9HXE1"/>
<name>A0A5M9HXE1_9FIRM</name>
<keyword evidence="3" id="KW-0560">Oxidoreductase</keyword>
<evidence type="ECO:0000256" key="5">
    <source>
        <dbReference type="ARBA" id="ARBA00023014"/>
    </source>
</evidence>
<gene>
    <name evidence="7" type="ORF">FNY66_08770</name>
</gene>
<organism evidence="7 8">
    <name type="scientific">Mediterraneibacter catenae</name>
    <dbReference type="NCBI Taxonomy" id="2594882"/>
    <lineage>
        <taxon>Bacteria</taxon>
        <taxon>Bacillati</taxon>
        <taxon>Bacillota</taxon>
        <taxon>Clostridia</taxon>
        <taxon>Lachnospirales</taxon>
        <taxon>Lachnospiraceae</taxon>
        <taxon>Mediterraneibacter</taxon>
    </lineage>
</organism>
<dbReference type="GO" id="GO:0051536">
    <property type="term" value="F:iron-sulfur cluster binding"/>
    <property type="evidence" value="ECO:0007669"/>
    <property type="project" value="UniProtKB-KW"/>
</dbReference>
<dbReference type="Gene3D" id="3.40.109.10">
    <property type="entry name" value="NADH Oxidase"/>
    <property type="match status" value="1"/>
</dbReference>
<dbReference type="RefSeq" id="WP_150310865.1">
    <property type="nucleotide sequence ID" value="NZ_VMSO01000009.1"/>
</dbReference>
<dbReference type="InterPro" id="IPR017896">
    <property type="entry name" value="4Fe4S_Fe-S-bd"/>
</dbReference>
<dbReference type="Pfam" id="PF13237">
    <property type="entry name" value="Fer4_10"/>
    <property type="match status" value="1"/>
</dbReference>
<evidence type="ECO:0000313" key="7">
    <source>
        <dbReference type="EMBL" id="KAA8501418.1"/>
    </source>
</evidence>
<dbReference type="PROSITE" id="PS00198">
    <property type="entry name" value="4FE4S_FER_1"/>
    <property type="match status" value="2"/>
</dbReference>
<proteinExistence type="inferred from homology"/>
<dbReference type="InterPro" id="IPR000415">
    <property type="entry name" value="Nitroreductase-like"/>
</dbReference>
<comment type="caution">
    <text evidence="7">The sequence shown here is derived from an EMBL/GenBank/DDBJ whole genome shotgun (WGS) entry which is preliminary data.</text>
</comment>
<keyword evidence="5" id="KW-0411">Iron-sulfur</keyword>
<dbReference type="SUPFAM" id="SSF55469">
    <property type="entry name" value="FMN-dependent nitroreductase-like"/>
    <property type="match status" value="1"/>
</dbReference>
<dbReference type="OrthoDB" id="9813995at2"/>
<dbReference type="Proteomes" id="UP000322025">
    <property type="component" value="Unassembled WGS sequence"/>
</dbReference>
<keyword evidence="4" id="KW-0408">Iron</keyword>
<evidence type="ECO:0000256" key="3">
    <source>
        <dbReference type="ARBA" id="ARBA00023002"/>
    </source>
</evidence>
<evidence type="ECO:0000256" key="4">
    <source>
        <dbReference type="ARBA" id="ARBA00023004"/>
    </source>
</evidence>
<dbReference type="PROSITE" id="PS51379">
    <property type="entry name" value="4FE4S_FER_2"/>
    <property type="match status" value="2"/>
</dbReference>
<dbReference type="GO" id="GO:0046872">
    <property type="term" value="F:metal ion binding"/>
    <property type="evidence" value="ECO:0007669"/>
    <property type="project" value="UniProtKB-KW"/>
</dbReference>
<evidence type="ECO:0000256" key="1">
    <source>
        <dbReference type="ARBA" id="ARBA00007118"/>
    </source>
</evidence>
<feature type="domain" description="4Fe-4S ferredoxin-type" evidence="6">
    <location>
        <begin position="1"/>
        <end position="29"/>
    </location>
</feature>
<dbReference type="Pfam" id="PF00881">
    <property type="entry name" value="Nitroreductase"/>
    <property type="match status" value="1"/>
</dbReference>
<evidence type="ECO:0000256" key="2">
    <source>
        <dbReference type="ARBA" id="ARBA00022723"/>
    </source>
</evidence>
<feature type="domain" description="4Fe-4S ferredoxin-type" evidence="6">
    <location>
        <begin position="30"/>
        <end position="57"/>
    </location>
</feature>
<dbReference type="InterPro" id="IPR017900">
    <property type="entry name" value="4Fe4S_Fe_S_CS"/>
</dbReference>
<keyword evidence="8" id="KW-1185">Reference proteome</keyword>
<evidence type="ECO:0000259" key="6">
    <source>
        <dbReference type="PROSITE" id="PS51379"/>
    </source>
</evidence>